<protein>
    <submittedName>
        <fullName evidence="1">Uncharacterized protein</fullName>
    </submittedName>
</protein>
<sequence>MERTSANVSEERLKDISVGEPKLSRSWVMFEEGKMMADEILFLRAEVARLSKTEPEK</sequence>
<dbReference type="EMBL" id="LC373201">
    <property type="protein sequence ID" value="BBK03741.1"/>
    <property type="molecule type" value="Genomic_DNA"/>
</dbReference>
<proteinExistence type="predicted"/>
<name>A0A4P2WV76_9CAUD</name>
<organism evidence="1 2">
    <name type="scientific">Enterobacter phage EspM4VN</name>
    <dbReference type="NCBI Taxonomy" id="2137745"/>
    <lineage>
        <taxon>Viruses</taxon>
        <taxon>Duplodnaviria</taxon>
        <taxon>Heunggongvirae</taxon>
        <taxon>Uroviricota</taxon>
        <taxon>Caudoviricetes</taxon>
        <taxon>Pantevenvirales</taxon>
        <taxon>Ackermannviridae</taxon>
        <taxon>Aglimvirinae</taxon>
        <taxon>Agtrevirus</taxon>
        <taxon>Agtrevirus EM4</taxon>
    </lineage>
</organism>
<evidence type="ECO:0000313" key="1">
    <source>
        <dbReference type="EMBL" id="BBK03741.1"/>
    </source>
</evidence>
<keyword evidence="2" id="KW-1185">Reference proteome</keyword>
<reference evidence="1 2" key="1">
    <citation type="submission" date="2018-02" db="EMBL/GenBank/DDBJ databases">
        <title>Isolation and characterization of bacteriophage of Enterobacter asburiae, a cause of soft rot disease of plants in Vietnam.</title>
        <authorList>
            <person name="Doi K."/>
            <person name="Nagayoshi Y."/>
            <person name="Fujino Y."/>
            <person name="Thanh N.C."/>
        </authorList>
    </citation>
    <scope>NUCLEOTIDE SEQUENCE [LARGE SCALE GENOMIC DNA]</scope>
</reference>
<accession>A0A4P2WV76</accession>
<dbReference type="RefSeq" id="YP_009876967.1">
    <property type="nucleotide sequence ID" value="NC_049384.1"/>
</dbReference>
<evidence type="ECO:0000313" key="2">
    <source>
        <dbReference type="Proteomes" id="UP000248666"/>
    </source>
</evidence>
<dbReference type="GeneID" id="55806176"/>
<dbReference type="Proteomes" id="UP000248666">
    <property type="component" value="Segment"/>
</dbReference>
<dbReference type="KEGG" id="vg:55806176"/>